<accession>A0A0A6DHF2</accession>
<evidence type="ECO:0000313" key="7">
    <source>
        <dbReference type="Proteomes" id="UP000030564"/>
    </source>
</evidence>
<keyword evidence="4 6" id="KW-0067">ATP-binding</keyword>
<feature type="domain" description="ABC transporter" evidence="5">
    <location>
        <begin position="4"/>
        <end position="245"/>
    </location>
</feature>
<dbReference type="Gene3D" id="2.70.50.60">
    <property type="entry name" value="abc- transporter (atp binding component) like domain"/>
    <property type="match status" value="1"/>
</dbReference>
<evidence type="ECO:0000256" key="4">
    <source>
        <dbReference type="ARBA" id="ARBA00022840"/>
    </source>
</evidence>
<protein>
    <submittedName>
        <fullName evidence="6">Sugar ABC transporter ATP-binding protein</fullName>
    </submittedName>
</protein>
<organism evidence="6 7">
    <name type="scientific">Pseudomonas chlororaphis</name>
    <dbReference type="NCBI Taxonomy" id="587753"/>
    <lineage>
        <taxon>Bacteria</taxon>
        <taxon>Pseudomonadati</taxon>
        <taxon>Pseudomonadota</taxon>
        <taxon>Gammaproteobacteria</taxon>
        <taxon>Pseudomonadales</taxon>
        <taxon>Pseudomonadaceae</taxon>
        <taxon>Pseudomonas</taxon>
    </lineage>
</organism>
<proteinExistence type="inferred from homology"/>
<reference evidence="6 7" key="1">
    <citation type="submission" date="2014-10" db="EMBL/GenBank/DDBJ databases">
        <title>Draft genome sequence of Pseudomonas chlororaphis EA105.</title>
        <authorList>
            <person name="McCully L.M."/>
            <person name="Bitzer A.S."/>
            <person name="Spence C."/>
            <person name="Bais H."/>
            <person name="Silby M.W."/>
        </authorList>
    </citation>
    <scope>NUCLEOTIDE SEQUENCE [LARGE SCALE GENOMIC DNA]</scope>
    <source>
        <strain evidence="6 7">EA105</strain>
    </source>
</reference>
<gene>
    <name evidence="6" type="ORF">NZ35_06015</name>
</gene>
<dbReference type="CDD" id="cd10147">
    <property type="entry name" value="Wzt_C-like"/>
    <property type="match status" value="1"/>
</dbReference>
<comment type="caution">
    <text evidence="6">The sequence shown here is derived from an EMBL/GenBank/DDBJ whole genome shotgun (WGS) entry which is preliminary data.</text>
</comment>
<dbReference type="Gene3D" id="3.40.50.300">
    <property type="entry name" value="P-loop containing nucleotide triphosphate hydrolases"/>
    <property type="match status" value="1"/>
</dbReference>
<dbReference type="Pfam" id="PF14524">
    <property type="entry name" value="Wzt_C"/>
    <property type="match status" value="1"/>
</dbReference>
<dbReference type="PROSITE" id="PS50893">
    <property type="entry name" value="ABC_TRANSPORTER_2"/>
    <property type="match status" value="1"/>
</dbReference>
<dbReference type="Proteomes" id="UP000030564">
    <property type="component" value="Unassembled WGS sequence"/>
</dbReference>
<dbReference type="PANTHER" id="PTHR46743">
    <property type="entry name" value="TEICHOIC ACIDS EXPORT ATP-BINDING PROTEIN TAGH"/>
    <property type="match status" value="1"/>
</dbReference>
<dbReference type="GO" id="GO:0016020">
    <property type="term" value="C:membrane"/>
    <property type="evidence" value="ECO:0007669"/>
    <property type="project" value="InterPro"/>
</dbReference>
<dbReference type="InterPro" id="IPR029439">
    <property type="entry name" value="Wzt_C"/>
</dbReference>
<dbReference type="InterPro" id="IPR027417">
    <property type="entry name" value="P-loop_NTPase"/>
</dbReference>
<dbReference type="GO" id="GO:0140359">
    <property type="term" value="F:ABC-type transporter activity"/>
    <property type="evidence" value="ECO:0007669"/>
    <property type="project" value="InterPro"/>
</dbReference>
<dbReference type="OrthoDB" id="9778870at2"/>
<dbReference type="AlphaFoldDB" id="A0A0A6DHF2"/>
<dbReference type="Pfam" id="PF00005">
    <property type="entry name" value="ABC_tran"/>
    <property type="match status" value="1"/>
</dbReference>
<evidence type="ECO:0000259" key="5">
    <source>
        <dbReference type="PROSITE" id="PS50893"/>
    </source>
</evidence>
<evidence type="ECO:0000256" key="1">
    <source>
        <dbReference type="ARBA" id="ARBA00005417"/>
    </source>
</evidence>
<sequence>MGHIRVTGLGKAYKQYPSRWRRLAEWLIPFSPLRHRQHWVFKDLTFEIPAGEAVGIVGVNGAGKSTLLKMITGTSRQTCGTIELSGRVAALLELGMGFHPDFTGRQNAVMAGQLLGMQLEEINALMPQIESFAEIGEAIDHPVRTYSSGMQMRLAFSVATARRPDILIVDEALSVGDAYFQHKSFERIRSFRTAGTTLLIVSHDRSAIQSICDSAILLDGGRMAMHDRPEAVMDYYNALLAEREGQTVRQEMLSDGQVQTVSGTGEAGILRVRLLDQSERSIEAAEVGQPVVLAVDVEVRQDIERLVLGFMIKDRLGQPMYGINTHRQNQALENLRAGERISYRFAFVMGLGKGNYSVALSLSRLDSHLDRNYEWRDLGLVFHVINNRREDFVGCSWLNAQTTISRDVEASRVERTP</sequence>
<dbReference type="CDD" id="cd03220">
    <property type="entry name" value="ABC_KpsT_Wzt"/>
    <property type="match status" value="1"/>
</dbReference>
<dbReference type="InterPro" id="IPR017871">
    <property type="entry name" value="ABC_transporter-like_CS"/>
</dbReference>
<comment type="similarity">
    <text evidence="1">Belongs to the ABC transporter superfamily.</text>
</comment>
<evidence type="ECO:0000313" key="6">
    <source>
        <dbReference type="EMBL" id="KHA74625.1"/>
    </source>
</evidence>
<dbReference type="PATRIC" id="fig|587753.9.peg.2400"/>
<dbReference type="PROSITE" id="PS00211">
    <property type="entry name" value="ABC_TRANSPORTER_1"/>
    <property type="match status" value="1"/>
</dbReference>
<dbReference type="InterPro" id="IPR003593">
    <property type="entry name" value="AAA+_ATPase"/>
</dbReference>
<dbReference type="InterPro" id="IPR015860">
    <property type="entry name" value="ABC_transpr_TagH-like"/>
</dbReference>
<dbReference type="EMBL" id="JSFK01000002">
    <property type="protein sequence ID" value="KHA74625.1"/>
    <property type="molecule type" value="Genomic_DNA"/>
</dbReference>
<name>A0A0A6DHF2_9PSED</name>
<dbReference type="SUPFAM" id="SSF52540">
    <property type="entry name" value="P-loop containing nucleoside triphosphate hydrolases"/>
    <property type="match status" value="1"/>
</dbReference>
<dbReference type="PANTHER" id="PTHR46743:SF2">
    <property type="entry name" value="TEICHOIC ACIDS EXPORT ATP-BINDING PROTEIN TAGH"/>
    <property type="match status" value="1"/>
</dbReference>
<evidence type="ECO:0000256" key="3">
    <source>
        <dbReference type="ARBA" id="ARBA00022741"/>
    </source>
</evidence>
<dbReference type="GO" id="GO:0016887">
    <property type="term" value="F:ATP hydrolysis activity"/>
    <property type="evidence" value="ECO:0007669"/>
    <property type="project" value="InterPro"/>
</dbReference>
<dbReference type="InterPro" id="IPR050683">
    <property type="entry name" value="Bact_Polysacc_Export_ATP-bd"/>
</dbReference>
<dbReference type="InterPro" id="IPR003439">
    <property type="entry name" value="ABC_transporter-like_ATP-bd"/>
</dbReference>
<evidence type="ECO:0000256" key="2">
    <source>
        <dbReference type="ARBA" id="ARBA00022448"/>
    </source>
</evidence>
<dbReference type="GO" id="GO:0005524">
    <property type="term" value="F:ATP binding"/>
    <property type="evidence" value="ECO:0007669"/>
    <property type="project" value="UniProtKB-KW"/>
</dbReference>
<dbReference type="SMART" id="SM00382">
    <property type="entry name" value="AAA"/>
    <property type="match status" value="1"/>
</dbReference>
<keyword evidence="3" id="KW-0547">Nucleotide-binding</keyword>
<keyword evidence="2" id="KW-0813">Transport</keyword>